<keyword evidence="5 7" id="KW-0573">Peptidoglycan synthesis</keyword>
<dbReference type="PROSITE" id="PS51257">
    <property type="entry name" value="PROKAR_LIPOPROTEIN"/>
    <property type="match status" value="1"/>
</dbReference>
<dbReference type="PANTHER" id="PTHR30582:SF2">
    <property type="entry name" value="L,D-TRANSPEPTIDASE YCIB-RELATED"/>
    <property type="match status" value="1"/>
</dbReference>
<evidence type="ECO:0000256" key="2">
    <source>
        <dbReference type="ARBA" id="ARBA00005992"/>
    </source>
</evidence>
<evidence type="ECO:0000256" key="8">
    <source>
        <dbReference type="SAM" id="SignalP"/>
    </source>
</evidence>
<evidence type="ECO:0000256" key="5">
    <source>
        <dbReference type="ARBA" id="ARBA00022984"/>
    </source>
</evidence>
<dbReference type="GO" id="GO:0005576">
    <property type="term" value="C:extracellular region"/>
    <property type="evidence" value="ECO:0007669"/>
    <property type="project" value="TreeGrafter"/>
</dbReference>
<feature type="signal peptide" evidence="8">
    <location>
        <begin position="1"/>
        <end position="42"/>
    </location>
</feature>
<dbReference type="InterPro" id="IPR038063">
    <property type="entry name" value="Transpep_catalytic_dom"/>
</dbReference>
<dbReference type="PROSITE" id="PS52029">
    <property type="entry name" value="LD_TPASE"/>
    <property type="match status" value="1"/>
</dbReference>
<dbReference type="Proteomes" id="UP000773614">
    <property type="component" value="Unassembled WGS sequence"/>
</dbReference>
<dbReference type="Pfam" id="PF03734">
    <property type="entry name" value="YkuD"/>
    <property type="match status" value="1"/>
</dbReference>
<evidence type="ECO:0000313" key="10">
    <source>
        <dbReference type="EMBL" id="MYZ48728.1"/>
    </source>
</evidence>
<dbReference type="InterPro" id="IPR050979">
    <property type="entry name" value="LD-transpeptidase"/>
</dbReference>
<protein>
    <submittedName>
        <fullName evidence="10">L,D-transpeptidase</fullName>
    </submittedName>
</protein>
<comment type="caution">
    <text evidence="10">The sequence shown here is derived from an EMBL/GenBank/DDBJ whole genome shotgun (WGS) entry which is preliminary data.</text>
</comment>
<dbReference type="AlphaFoldDB" id="A0A964T569"/>
<feature type="chain" id="PRO_5036845162" evidence="8">
    <location>
        <begin position="43"/>
        <end position="161"/>
    </location>
</feature>
<organism evidence="10 11">
    <name type="scientific">Propylenella binzhouense</name>
    <dbReference type="NCBI Taxonomy" id="2555902"/>
    <lineage>
        <taxon>Bacteria</taxon>
        <taxon>Pseudomonadati</taxon>
        <taxon>Pseudomonadota</taxon>
        <taxon>Alphaproteobacteria</taxon>
        <taxon>Hyphomicrobiales</taxon>
        <taxon>Propylenellaceae</taxon>
        <taxon>Propylenella</taxon>
    </lineage>
</organism>
<evidence type="ECO:0000256" key="3">
    <source>
        <dbReference type="ARBA" id="ARBA00022679"/>
    </source>
</evidence>
<evidence type="ECO:0000256" key="1">
    <source>
        <dbReference type="ARBA" id="ARBA00004752"/>
    </source>
</evidence>
<feature type="active site" description="Proton donor/acceptor" evidence="7">
    <location>
        <position position="116"/>
    </location>
</feature>
<dbReference type="SUPFAM" id="SSF141523">
    <property type="entry name" value="L,D-transpeptidase catalytic domain-like"/>
    <property type="match status" value="1"/>
</dbReference>
<reference evidence="10" key="1">
    <citation type="submission" date="2019-03" db="EMBL/GenBank/DDBJ databases">
        <title>Afifella sp. nov., isolated from activated sludge.</title>
        <authorList>
            <person name="Li Q."/>
            <person name="Liu Y."/>
        </authorList>
    </citation>
    <scope>NUCLEOTIDE SEQUENCE</scope>
    <source>
        <strain evidence="10">L72</strain>
    </source>
</reference>
<evidence type="ECO:0000256" key="4">
    <source>
        <dbReference type="ARBA" id="ARBA00022960"/>
    </source>
</evidence>
<keyword evidence="3" id="KW-0808">Transferase</keyword>
<keyword evidence="4 7" id="KW-0133">Cell shape</keyword>
<name>A0A964T569_9HYPH</name>
<evidence type="ECO:0000313" key="11">
    <source>
        <dbReference type="Proteomes" id="UP000773614"/>
    </source>
</evidence>
<keyword evidence="8" id="KW-0732">Signal</keyword>
<sequence length="161" mass="17819">MSRVGCSWRALVAAGFFRCARSATVLAVLLFLGCAASQPAGAADAVVARIDISEQLMSVTVDGRLAYLWRVSTGKKGYRTPVGRYRPFRLERKWYSRKYDGAMPNSVFFRGGYAVHGTTAIRSLGRPASHGCVRLHPDNARIFFNLVRKLGLKRSRIVIVP</sequence>
<dbReference type="GO" id="GO:0071972">
    <property type="term" value="F:peptidoglycan L,D-transpeptidase activity"/>
    <property type="evidence" value="ECO:0007669"/>
    <property type="project" value="TreeGrafter"/>
</dbReference>
<feature type="active site" description="Nucleophile" evidence="7">
    <location>
        <position position="132"/>
    </location>
</feature>
<dbReference type="RefSeq" id="WP_161141077.1">
    <property type="nucleotide sequence ID" value="NZ_SPKJ01000046.1"/>
</dbReference>
<keyword evidence="11" id="KW-1185">Reference proteome</keyword>
<dbReference type="GO" id="GO:0008360">
    <property type="term" value="P:regulation of cell shape"/>
    <property type="evidence" value="ECO:0007669"/>
    <property type="project" value="UniProtKB-UniRule"/>
</dbReference>
<keyword evidence="6 7" id="KW-0961">Cell wall biogenesis/degradation</keyword>
<evidence type="ECO:0000259" key="9">
    <source>
        <dbReference type="PROSITE" id="PS52029"/>
    </source>
</evidence>
<evidence type="ECO:0000256" key="6">
    <source>
        <dbReference type="ARBA" id="ARBA00023316"/>
    </source>
</evidence>
<dbReference type="CDD" id="cd16913">
    <property type="entry name" value="YkuD_like"/>
    <property type="match status" value="1"/>
</dbReference>
<dbReference type="GO" id="GO:0016740">
    <property type="term" value="F:transferase activity"/>
    <property type="evidence" value="ECO:0007669"/>
    <property type="project" value="UniProtKB-KW"/>
</dbReference>
<proteinExistence type="inferred from homology"/>
<dbReference type="GO" id="GO:0071555">
    <property type="term" value="P:cell wall organization"/>
    <property type="evidence" value="ECO:0007669"/>
    <property type="project" value="UniProtKB-UniRule"/>
</dbReference>
<dbReference type="OrthoDB" id="463216at2"/>
<dbReference type="PANTHER" id="PTHR30582">
    <property type="entry name" value="L,D-TRANSPEPTIDASE"/>
    <property type="match status" value="1"/>
</dbReference>
<dbReference type="GO" id="GO:0018104">
    <property type="term" value="P:peptidoglycan-protein cross-linking"/>
    <property type="evidence" value="ECO:0007669"/>
    <property type="project" value="TreeGrafter"/>
</dbReference>
<comment type="similarity">
    <text evidence="2">Belongs to the YkuD family.</text>
</comment>
<comment type="pathway">
    <text evidence="1 7">Cell wall biogenesis; peptidoglycan biosynthesis.</text>
</comment>
<feature type="domain" description="L,D-TPase catalytic" evidence="9">
    <location>
        <begin position="46"/>
        <end position="160"/>
    </location>
</feature>
<dbReference type="EMBL" id="SPKJ01000046">
    <property type="protein sequence ID" value="MYZ48728.1"/>
    <property type="molecule type" value="Genomic_DNA"/>
</dbReference>
<accession>A0A964T569</accession>
<gene>
    <name evidence="10" type="ORF">E4O86_13505</name>
</gene>
<evidence type="ECO:0000256" key="7">
    <source>
        <dbReference type="PROSITE-ProRule" id="PRU01373"/>
    </source>
</evidence>
<dbReference type="InterPro" id="IPR005490">
    <property type="entry name" value="LD_TPept_cat_dom"/>
</dbReference>
<dbReference type="Gene3D" id="2.40.440.10">
    <property type="entry name" value="L,D-transpeptidase catalytic domain-like"/>
    <property type="match status" value="1"/>
</dbReference>